<evidence type="ECO:0000256" key="1">
    <source>
        <dbReference type="SAM" id="Phobius"/>
    </source>
</evidence>
<evidence type="ECO:0000313" key="2">
    <source>
        <dbReference type="EnsemblMetazoa" id="Aqu2.1.40499_001"/>
    </source>
</evidence>
<protein>
    <submittedName>
        <fullName evidence="2">Uncharacterized protein</fullName>
    </submittedName>
</protein>
<dbReference type="InParanoid" id="A0A1X7VKQ8"/>
<name>A0A1X7VKQ8_AMPQE</name>
<keyword evidence="1" id="KW-0812">Transmembrane</keyword>
<dbReference type="EnsemblMetazoa" id="Aqu2.1.40499_001">
    <property type="protein sequence ID" value="Aqu2.1.40499_001"/>
    <property type="gene ID" value="Aqu2.1.40499"/>
</dbReference>
<keyword evidence="1" id="KW-1133">Transmembrane helix</keyword>
<dbReference type="AlphaFoldDB" id="A0A1X7VKQ8"/>
<proteinExistence type="predicted"/>
<accession>A0A1X7VKQ8</accession>
<organism evidence="2">
    <name type="scientific">Amphimedon queenslandica</name>
    <name type="common">Sponge</name>
    <dbReference type="NCBI Taxonomy" id="400682"/>
    <lineage>
        <taxon>Eukaryota</taxon>
        <taxon>Metazoa</taxon>
        <taxon>Porifera</taxon>
        <taxon>Demospongiae</taxon>
        <taxon>Heteroscleromorpha</taxon>
        <taxon>Haplosclerida</taxon>
        <taxon>Niphatidae</taxon>
        <taxon>Amphimedon</taxon>
    </lineage>
</organism>
<keyword evidence="1" id="KW-0472">Membrane</keyword>
<reference evidence="2" key="1">
    <citation type="submission" date="2017-05" db="UniProtKB">
        <authorList>
            <consortium name="EnsemblMetazoa"/>
        </authorList>
    </citation>
    <scope>IDENTIFICATION</scope>
</reference>
<sequence>MDIDGNLVWGNSREYVWLPDIIAEGLPPSIRVPDLIPQIKINSEFDRSIVKRLFDVKRHVFQHNYHAACILVSSMILMLHYSFVISCAIVAAYGPSKTGKSTALKIALSQLRLRHNSI</sequence>
<feature type="transmembrane region" description="Helical" evidence="1">
    <location>
        <begin position="65"/>
        <end position="93"/>
    </location>
</feature>